<protein>
    <submittedName>
        <fullName evidence="1">AraC family transcriptional regulator</fullName>
    </submittedName>
</protein>
<keyword evidence="2" id="KW-1185">Reference proteome</keyword>
<proteinExistence type="predicted"/>
<dbReference type="RefSeq" id="WP_161253946.1">
    <property type="nucleotide sequence ID" value="NZ_WXEY01000001.1"/>
</dbReference>
<reference evidence="1 2" key="1">
    <citation type="submission" date="2020-01" db="EMBL/GenBank/DDBJ databases">
        <title>Whole-genome sequence of Heliobacterium undosum DSM 13378.</title>
        <authorList>
            <person name="Kyndt J.A."/>
            <person name="Meyer T.E."/>
        </authorList>
    </citation>
    <scope>NUCLEOTIDE SEQUENCE [LARGE SCALE GENOMIC DNA]</scope>
    <source>
        <strain evidence="1 2">DSM 13378</strain>
    </source>
</reference>
<dbReference type="NCBIfam" id="NF045650">
    <property type="entry name" value="CD1247_Nterm"/>
    <property type="match status" value="1"/>
</dbReference>
<dbReference type="InterPro" id="IPR054688">
    <property type="entry name" value="CD1247_N"/>
</dbReference>
<accession>A0A845L6D2</accession>
<dbReference type="AlphaFoldDB" id="A0A845L6D2"/>
<dbReference type="OrthoDB" id="2381377at2"/>
<organism evidence="1 2">
    <name type="scientific">Heliomicrobium undosum</name>
    <dbReference type="NCBI Taxonomy" id="121734"/>
    <lineage>
        <taxon>Bacteria</taxon>
        <taxon>Bacillati</taxon>
        <taxon>Bacillota</taxon>
        <taxon>Clostridia</taxon>
        <taxon>Eubacteriales</taxon>
        <taxon>Heliobacteriaceae</taxon>
        <taxon>Heliomicrobium</taxon>
    </lineage>
</organism>
<evidence type="ECO:0000313" key="2">
    <source>
        <dbReference type="Proteomes" id="UP000463470"/>
    </source>
</evidence>
<name>A0A845L6D2_9FIRM</name>
<dbReference type="Proteomes" id="UP000463470">
    <property type="component" value="Unassembled WGS sequence"/>
</dbReference>
<comment type="caution">
    <text evidence="1">The sequence shown here is derived from an EMBL/GenBank/DDBJ whole genome shotgun (WGS) entry which is preliminary data.</text>
</comment>
<gene>
    <name evidence="1" type="ORF">GTO91_01870</name>
</gene>
<evidence type="ECO:0000313" key="1">
    <source>
        <dbReference type="EMBL" id="MZP28471.1"/>
    </source>
</evidence>
<dbReference type="EMBL" id="WXEY01000001">
    <property type="protein sequence ID" value="MZP28471.1"/>
    <property type="molecule type" value="Genomic_DNA"/>
</dbReference>
<sequence>MQKLRQRISYLQGLAEGMNVGASSREGRLLTEMLQVLGDMADTIDTLKAEQERLDEIVESMDDDLFQLEQDIYEDDDDEDDEDIVEIACPSCQENVCFDAELLDDDDYLEVTCPSCRQVIFVQEGDEDMEERILTGGEEECGCDCDDAAHHPHTH</sequence>